<comment type="caution">
    <text evidence="3">The sequence shown here is derived from an EMBL/GenBank/DDBJ whole genome shotgun (WGS) entry which is preliminary data.</text>
</comment>
<dbReference type="EC" id="3.-.-.-" evidence="3"/>
<keyword evidence="3" id="KW-0378">Hydrolase</keyword>
<dbReference type="Proteomes" id="UP000054715">
    <property type="component" value="Unassembled WGS sequence"/>
</dbReference>
<dbReference type="STRING" id="455.Ljam_0769"/>
<protein>
    <submittedName>
        <fullName evidence="3">CheY-P phosphatase CheC</fullName>
        <ecNumber evidence="3">3.-.-.-</ecNumber>
    </submittedName>
</protein>
<keyword evidence="6" id="KW-1185">Reference proteome</keyword>
<gene>
    <name evidence="3" type="primary">cheC</name>
    <name evidence="4" type="ORF">A8135_08350</name>
    <name evidence="3" type="ORF">Ljam_0769</name>
</gene>
<dbReference type="GO" id="GO:0016787">
    <property type="term" value="F:hydrolase activity"/>
    <property type="evidence" value="ECO:0007669"/>
    <property type="project" value="UniProtKB-KW"/>
</dbReference>
<dbReference type="InterPro" id="IPR007597">
    <property type="entry name" value="CheC"/>
</dbReference>
<dbReference type="EMBL" id="LNYG01000012">
    <property type="protein sequence ID" value="KTD09419.1"/>
    <property type="molecule type" value="Genomic_DNA"/>
</dbReference>
<dbReference type="PANTHER" id="PTHR43484:SF1">
    <property type="entry name" value="FLAGELLAR MOTOR SWITCH PROTEIN FLIN"/>
    <property type="match status" value="1"/>
</dbReference>
<reference evidence="3 5" key="1">
    <citation type="submission" date="2015-11" db="EMBL/GenBank/DDBJ databases">
        <title>Genomic analysis of 38 Legionella species identifies large and diverse effector repertoires.</title>
        <authorList>
            <person name="Burstein D."/>
            <person name="Amaro F."/>
            <person name="Zusman T."/>
            <person name="Lifshitz Z."/>
            <person name="Cohen O."/>
            <person name="Gilbert J.A."/>
            <person name="Pupko T."/>
            <person name="Shuman H.A."/>
            <person name="Segal G."/>
        </authorList>
    </citation>
    <scope>NUCLEOTIDE SEQUENCE [LARGE SCALE GENOMIC DNA]</scope>
    <source>
        <strain evidence="3 5">JA-26-G1-E2</strain>
    </source>
</reference>
<accession>A0A0W0UNF9</accession>
<organism evidence="3 5">
    <name type="scientific">Legionella jamestowniensis</name>
    <dbReference type="NCBI Taxonomy" id="455"/>
    <lineage>
        <taxon>Bacteria</taxon>
        <taxon>Pseudomonadati</taxon>
        <taxon>Pseudomonadota</taxon>
        <taxon>Gammaproteobacteria</taxon>
        <taxon>Legionellales</taxon>
        <taxon>Legionellaceae</taxon>
        <taxon>Legionella</taxon>
    </lineage>
</organism>
<evidence type="ECO:0000313" key="3">
    <source>
        <dbReference type="EMBL" id="KTD09419.1"/>
    </source>
</evidence>
<dbReference type="SUPFAM" id="SSF103039">
    <property type="entry name" value="CheC-like"/>
    <property type="match status" value="1"/>
</dbReference>
<feature type="domain" description="CheC-like protein" evidence="2">
    <location>
        <begin position="7"/>
        <end position="41"/>
    </location>
</feature>
<name>A0A0W0UNF9_9GAMM</name>
<dbReference type="OrthoDB" id="274823at2"/>
<dbReference type="InterPro" id="IPR051469">
    <property type="entry name" value="FliN/MopA/SpaO"/>
</dbReference>
<dbReference type="GO" id="GO:0006935">
    <property type="term" value="P:chemotaxis"/>
    <property type="evidence" value="ECO:0007669"/>
    <property type="project" value="UniProtKB-KW"/>
</dbReference>
<dbReference type="Gene3D" id="3.40.1550.10">
    <property type="entry name" value="CheC-like"/>
    <property type="match status" value="1"/>
</dbReference>
<evidence type="ECO:0000313" key="4">
    <source>
        <dbReference type="EMBL" id="OCH99245.1"/>
    </source>
</evidence>
<sequence>MITLTPEQEDALIELGNIGMSKAAKQLSMLLNSFIKISIPKITLINVNELANNSQFADKQILAFVHQNISQDLQGCSALVFQREQTTLLTKSVIGETPQLTQEEVRACEQEAMLEIGNIIISSCMSVIANMLSKNVLLSLPVYDENNLVSLLRDLCLPIAGLTRNIIAISTTLDTSDNNLSGSLFIILTEESINILLEDIKELING</sequence>
<evidence type="ECO:0000313" key="5">
    <source>
        <dbReference type="Proteomes" id="UP000054715"/>
    </source>
</evidence>
<proteinExistence type="predicted"/>
<dbReference type="PATRIC" id="fig|455.5.peg.819"/>
<keyword evidence="1" id="KW-0145">Chemotaxis</keyword>
<reference evidence="4 6" key="2">
    <citation type="submission" date="2016-05" db="EMBL/GenBank/DDBJ databases">
        <authorList>
            <person name="Prochazka B."/>
            <person name="Indra A."/>
            <person name="Hasenberger P."/>
            <person name="Blaschitz M."/>
            <person name="Wagner L."/>
            <person name="Wewalka G."/>
            <person name="Sorschag S."/>
            <person name="Schmid D."/>
            <person name="Ruppitsch W."/>
        </authorList>
    </citation>
    <scope>NUCLEOTIDE SEQUENCE [LARGE SCALE GENOMIC DNA]</scope>
    <source>
        <strain evidence="4 6">974010_12</strain>
    </source>
</reference>
<evidence type="ECO:0000313" key="6">
    <source>
        <dbReference type="Proteomes" id="UP000093336"/>
    </source>
</evidence>
<evidence type="ECO:0000256" key="1">
    <source>
        <dbReference type="ARBA" id="ARBA00022500"/>
    </source>
</evidence>
<dbReference type="AlphaFoldDB" id="A0A0W0UNF9"/>
<dbReference type="EMBL" id="LYOZ01000002">
    <property type="protein sequence ID" value="OCH99245.1"/>
    <property type="molecule type" value="Genomic_DNA"/>
</dbReference>
<dbReference type="Proteomes" id="UP000093336">
    <property type="component" value="Unassembled WGS sequence"/>
</dbReference>
<dbReference type="Pfam" id="PF04509">
    <property type="entry name" value="CheC"/>
    <property type="match status" value="1"/>
</dbReference>
<evidence type="ECO:0000259" key="2">
    <source>
        <dbReference type="Pfam" id="PF04509"/>
    </source>
</evidence>
<dbReference type="RefSeq" id="WP_058448810.1">
    <property type="nucleotide sequence ID" value="NZ_CAAAJF010000006.1"/>
</dbReference>
<dbReference type="PANTHER" id="PTHR43484">
    <property type="match status" value="1"/>
</dbReference>
<dbReference type="CDD" id="cd17910">
    <property type="entry name" value="CheC_ClassII"/>
    <property type="match status" value="1"/>
</dbReference>
<dbReference type="InterPro" id="IPR028976">
    <property type="entry name" value="CheC-like_sf"/>
</dbReference>